<dbReference type="GO" id="GO:0004107">
    <property type="term" value="F:chorismate synthase activity"/>
    <property type="evidence" value="ECO:0007669"/>
    <property type="project" value="UniProtKB-EC"/>
</dbReference>
<dbReference type="EC" id="4.2.3.5" evidence="3"/>
<keyword evidence="8" id="KW-0521">NADP</keyword>
<dbReference type="GO" id="GO:0009423">
    <property type="term" value="P:chorismate biosynthetic process"/>
    <property type="evidence" value="ECO:0007669"/>
    <property type="project" value="TreeGrafter"/>
</dbReference>
<keyword evidence="5" id="KW-0285">Flavoprotein</keyword>
<dbReference type="GO" id="GO:0005829">
    <property type="term" value="C:cytosol"/>
    <property type="evidence" value="ECO:0007669"/>
    <property type="project" value="TreeGrafter"/>
</dbReference>
<dbReference type="InterPro" id="IPR000453">
    <property type="entry name" value="Chorismate_synth"/>
</dbReference>
<sequence length="112" mass="12478">MIRSFEGIATGTLLCEVLSNTDMHPSAYDDIKMIYRQGHADQTYDKKYEIRDHRGSGRASGRETAARIVVGVVGAGCWNCERDCPRIMPVIEAMTCLDIEDHYKRQAALLGG</sequence>
<comment type="similarity">
    <text evidence="2">Belongs to the chorismate synthase family.</text>
</comment>
<evidence type="ECO:0000256" key="10">
    <source>
        <dbReference type="ARBA" id="ARBA00023239"/>
    </source>
</evidence>
<evidence type="ECO:0000256" key="6">
    <source>
        <dbReference type="ARBA" id="ARBA00022643"/>
    </source>
</evidence>
<evidence type="ECO:0000256" key="9">
    <source>
        <dbReference type="ARBA" id="ARBA00023141"/>
    </source>
</evidence>
<accession>A0A7X0SK65</accession>
<dbReference type="GO" id="GO:0008652">
    <property type="term" value="P:amino acid biosynthetic process"/>
    <property type="evidence" value="ECO:0007669"/>
    <property type="project" value="UniProtKB-KW"/>
</dbReference>
<evidence type="ECO:0000256" key="3">
    <source>
        <dbReference type="ARBA" id="ARBA00013036"/>
    </source>
</evidence>
<dbReference type="GO" id="GO:0010181">
    <property type="term" value="F:FMN binding"/>
    <property type="evidence" value="ECO:0007669"/>
    <property type="project" value="TreeGrafter"/>
</dbReference>
<organism evidence="11 12">
    <name type="scientific">Cohnella zeiphila</name>
    <dbReference type="NCBI Taxonomy" id="2761120"/>
    <lineage>
        <taxon>Bacteria</taxon>
        <taxon>Bacillati</taxon>
        <taxon>Bacillota</taxon>
        <taxon>Bacilli</taxon>
        <taxon>Bacillales</taxon>
        <taxon>Paenibacillaceae</taxon>
        <taxon>Cohnella</taxon>
    </lineage>
</organism>
<keyword evidence="12" id="KW-1185">Reference proteome</keyword>
<keyword evidence="4" id="KW-0028">Amino-acid biosynthesis</keyword>
<dbReference type="InterPro" id="IPR035904">
    <property type="entry name" value="Chorismate_synth_AroC_sf"/>
</dbReference>
<comment type="pathway">
    <text evidence="1">Metabolic intermediate biosynthesis; chorismate biosynthesis; chorismate from D-erythrose 4-phosphate and phosphoenolpyruvate: step 7/7.</text>
</comment>
<dbReference type="Proteomes" id="UP000564644">
    <property type="component" value="Unassembled WGS sequence"/>
</dbReference>
<keyword evidence="9" id="KW-0057">Aromatic amino acid biosynthesis</keyword>
<gene>
    <name evidence="11" type="ORF">H7C18_11345</name>
</gene>
<proteinExistence type="inferred from homology"/>
<evidence type="ECO:0000256" key="5">
    <source>
        <dbReference type="ARBA" id="ARBA00022630"/>
    </source>
</evidence>
<dbReference type="SUPFAM" id="SSF103263">
    <property type="entry name" value="Chorismate synthase, AroC"/>
    <property type="match status" value="1"/>
</dbReference>
<dbReference type="PANTHER" id="PTHR21085:SF0">
    <property type="entry name" value="CHORISMATE SYNTHASE"/>
    <property type="match status" value="1"/>
</dbReference>
<evidence type="ECO:0000313" key="12">
    <source>
        <dbReference type="Proteomes" id="UP000564644"/>
    </source>
</evidence>
<evidence type="ECO:0000256" key="2">
    <source>
        <dbReference type="ARBA" id="ARBA00008014"/>
    </source>
</evidence>
<keyword evidence="7" id="KW-0274">FAD</keyword>
<dbReference type="Pfam" id="PF01264">
    <property type="entry name" value="Chorismate_synt"/>
    <property type="match status" value="1"/>
</dbReference>
<evidence type="ECO:0000313" key="11">
    <source>
        <dbReference type="EMBL" id="MBB6731503.1"/>
    </source>
</evidence>
<evidence type="ECO:0000256" key="4">
    <source>
        <dbReference type="ARBA" id="ARBA00022605"/>
    </source>
</evidence>
<dbReference type="Gene3D" id="3.60.150.10">
    <property type="entry name" value="Chorismate synthase AroC"/>
    <property type="match status" value="1"/>
</dbReference>
<dbReference type="PANTHER" id="PTHR21085">
    <property type="entry name" value="CHORISMATE SYNTHASE"/>
    <property type="match status" value="1"/>
</dbReference>
<keyword evidence="6" id="KW-0288">FMN</keyword>
<name>A0A7X0SK65_9BACL</name>
<comment type="caution">
    <text evidence="11">The sequence shown here is derived from an EMBL/GenBank/DDBJ whole genome shotgun (WGS) entry which is preliminary data.</text>
</comment>
<protein>
    <recommendedName>
        <fullName evidence="3">chorismate synthase</fullName>
        <ecNumber evidence="3">4.2.3.5</ecNumber>
    </recommendedName>
</protein>
<evidence type="ECO:0000256" key="8">
    <source>
        <dbReference type="ARBA" id="ARBA00022857"/>
    </source>
</evidence>
<reference evidence="11 12" key="1">
    <citation type="submission" date="2020-08" db="EMBL/GenBank/DDBJ databases">
        <title>Cohnella phylogeny.</title>
        <authorList>
            <person name="Dunlap C."/>
        </authorList>
    </citation>
    <scope>NUCLEOTIDE SEQUENCE [LARGE SCALE GENOMIC DNA]</scope>
    <source>
        <strain evidence="11 12">CBP 2801</strain>
    </source>
</reference>
<evidence type="ECO:0000256" key="7">
    <source>
        <dbReference type="ARBA" id="ARBA00022827"/>
    </source>
</evidence>
<dbReference type="EMBL" id="JACJVO010000012">
    <property type="protein sequence ID" value="MBB6731503.1"/>
    <property type="molecule type" value="Genomic_DNA"/>
</dbReference>
<dbReference type="AlphaFoldDB" id="A0A7X0SK65"/>
<evidence type="ECO:0000256" key="1">
    <source>
        <dbReference type="ARBA" id="ARBA00005044"/>
    </source>
</evidence>
<dbReference type="GO" id="GO:0009073">
    <property type="term" value="P:aromatic amino acid family biosynthetic process"/>
    <property type="evidence" value="ECO:0007669"/>
    <property type="project" value="UniProtKB-KW"/>
</dbReference>
<keyword evidence="10" id="KW-0456">Lyase</keyword>